<dbReference type="SUPFAM" id="SSF52047">
    <property type="entry name" value="RNI-like"/>
    <property type="match status" value="1"/>
</dbReference>
<evidence type="ECO:0000256" key="1">
    <source>
        <dbReference type="ARBA" id="ARBA00004251"/>
    </source>
</evidence>
<evidence type="ECO:0000256" key="8">
    <source>
        <dbReference type="ARBA" id="ARBA00022989"/>
    </source>
</evidence>
<dbReference type="FunFam" id="3.80.10.10:FF:000095">
    <property type="entry name" value="LRR receptor-like serine/threonine-protein kinase GSO1"/>
    <property type="match status" value="1"/>
</dbReference>
<comment type="subcellular location">
    <subcellularLocation>
        <location evidence="1">Cell membrane</location>
        <topology evidence="1">Single-pass type I membrane protein</topology>
    </subcellularLocation>
</comment>
<evidence type="ECO:0000256" key="7">
    <source>
        <dbReference type="ARBA" id="ARBA00022737"/>
    </source>
</evidence>
<keyword evidence="9 12" id="KW-0472">Membrane</keyword>
<dbReference type="InterPro" id="IPR032675">
    <property type="entry name" value="LRR_dom_sf"/>
</dbReference>
<keyword evidence="8 12" id="KW-1133">Transmembrane helix</keyword>
<accession>A0A061F7B1</accession>
<dbReference type="PANTHER" id="PTHR48063:SF101">
    <property type="entry name" value="LRR RECEPTOR-LIKE SERINE_THREONINE-PROTEIN KINASE FLS2"/>
    <property type="match status" value="1"/>
</dbReference>
<evidence type="ECO:0000256" key="2">
    <source>
        <dbReference type="ARBA" id="ARBA00009592"/>
    </source>
</evidence>
<evidence type="ECO:0000256" key="11">
    <source>
        <dbReference type="ARBA" id="ARBA00023180"/>
    </source>
</evidence>
<reference evidence="14 15" key="1">
    <citation type="journal article" date="2013" name="Genome Biol.">
        <title>The genome sequence of the most widely cultivated cacao type and its use to identify candidate genes regulating pod color.</title>
        <authorList>
            <person name="Motamayor J.C."/>
            <person name="Mockaitis K."/>
            <person name="Schmutz J."/>
            <person name="Haiminen N."/>
            <person name="Iii D.L."/>
            <person name="Cornejo O."/>
            <person name="Findley S.D."/>
            <person name="Zheng P."/>
            <person name="Utro F."/>
            <person name="Royaert S."/>
            <person name="Saski C."/>
            <person name="Jenkins J."/>
            <person name="Podicheti R."/>
            <person name="Zhao M."/>
            <person name="Scheffler B.E."/>
            <person name="Stack J.C."/>
            <person name="Feltus F.A."/>
            <person name="Mustiga G.M."/>
            <person name="Amores F."/>
            <person name="Phillips W."/>
            <person name="Marelli J.P."/>
            <person name="May G.D."/>
            <person name="Shapiro H."/>
            <person name="Ma J."/>
            <person name="Bustamante C.D."/>
            <person name="Schnell R.J."/>
            <person name="Main D."/>
            <person name="Gilbert D."/>
            <person name="Parida L."/>
            <person name="Kuhn D.N."/>
        </authorList>
    </citation>
    <scope>NUCLEOTIDE SEQUENCE [LARGE SCALE GENOMIC DNA]</scope>
    <source>
        <strain evidence="15">cv. Matina 1-6</strain>
    </source>
</reference>
<gene>
    <name evidence="14" type="ORF">TCM_031442</name>
</gene>
<dbReference type="Gene3D" id="3.80.10.10">
    <property type="entry name" value="Ribonuclease Inhibitor"/>
    <property type="match status" value="3"/>
</dbReference>
<evidence type="ECO:0000256" key="4">
    <source>
        <dbReference type="ARBA" id="ARBA00022614"/>
    </source>
</evidence>
<keyword evidence="6" id="KW-0732">Signal</keyword>
<dbReference type="InterPro" id="IPR055414">
    <property type="entry name" value="LRR_R13L4/SHOC2-like"/>
</dbReference>
<keyword evidence="15" id="KW-1185">Reference proteome</keyword>
<dbReference type="Proteomes" id="UP000026915">
    <property type="component" value="Chromosome 7"/>
</dbReference>
<dbReference type="HOGENOM" id="CLU_000288_18_3_1"/>
<dbReference type="EMBL" id="CM001885">
    <property type="protein sequence ID" value="EOY12941.1"/>
    <property type="molecule type" value="Genomic_DNA"/>
</dbReference>
<evidence type="ECO:0000259" key="13">
    <source>
        <dbReference type="Pfam" id="PF23598"/>
    </source>
</evidence>
<dbReference type="OMA" id="WISEECC"/>
<dbReference type="InterPro" id="IPR003591">
    <property type="entry name" value="Leu-rich_rpt_typical-subtyp"/>
</dbReference>
<evidence type="ECO:0000256" key="10">
    <source>
        <dbReference type="ARBA" id="ARBA00023170"/>
    </source>
</evidence>
<dbReference type="Pfam" id="PF00560">
    <property type="entry name" value="LRR_1"/>
    <property type="match status" value="3"/>
</dbReference>
<evidence type="ECO:0000256" key="12">
    <source>
        <dbReference type="SAM" id="Phobius"/>
    </source>
</evidence>
<protein>
    <submittedName>
        <fullName evidence="14">Disease resistance family protein / LRR family protein</fullName>
    </submittedName>
</protein>
<dbReference type="eggNOG" id="KOG0619">
    <property type="taxonomic scope" value="Eukaryota"/>
</dbReference>
<keyword evidence="5 12" id="KW-0812">Transmembrane</keyword>
<feature type="transmembrane region" description="Helical" evidence="12">
    <location>
        <begin position="567"/>
        <end position="589"/>
    </location>
</feature>
<keyword evidence="11" id="KW-0325">Glycoprotein</keyword>
<evidence type="ECO:0000313" key="15">
    <source>
        <dbReference type="Proteomes" id="UP000026915"/>
    </source>
</evidence>
<evidence type="ECO:0000313" key="14">
    <source>
        <dbReference type="EMBL" id="EOY12941.1"/>
    </source>
</evidence>
<dbReference type="SMART" id="SM00369">
    <property type="entry name" value="LRR_TYP"/>
    <property type="match status" value="5"/>
</dbReference>
<evidence type="ECO:0000256" key="6">
    <source>
        <dbReference type="ARBA" id="ARBA00022729"/>
    </source>
</evidence>
<evidence type="ECO:0000256" key="3">
    <source>
        <dbReference type="ARBA" id="ARBA00022475"/>
    </source>
</evidence>
<evidence type="ECO:0000256" key="5">
    <source>
        <dbReference type="ARBA" id="ARBA00022692"/>
    </source>
</evidence>
<keyword evidence="10" id="KW-0675">Receptor</keyword>
<keyword evidence="7" id="KW-0677">Repeat</keyword>
<proteinExistence type="inferred from homology"/>
<dbReference type="InterPro" id="IPR046956">
    <property type="entry name" value="RLP23-like"/>
</dbReference>
<keyword evidence="4" id="KW-0433">Leucine-rich repeat</keyword>
<dbReference type="Pfam" id="PF23598">
    <property type="entry name" value="LRR_14"/>
    <property type="match status" value="1"/>
</dbReference>
<evidence type="ECO:0000256" key="9">
    <source>
        <dbReference type="ARBA" id="ARBA00023136"/>
    </source>
</evidence>
<dbReference type="PANTHER" id="PTHR48063">
    <property type="entry name" value="LRR RECEPTOR-LIKE KINASE"/>
    <property type="match status" value="1"/>
</dbReference>
<sequence length="625" mass="69954">MNSGTISPSLLKLQHLSYLDLSQNDFNGSRIPEFIGSLKNLRYLDLSHANFGGPIPSQLGNLSKLETLYLGGGIFDQNYYYYYNMIFRNKFPKLFSARNLEWLSHLTSLKFLVLSFTNQSKASDWLQVVNQLPSLEFLAMNDCDLPSASSSSLSLVNSSTALTGLNLSGNNLTSSAIYPWLFNVSRNLEFLDLSRNHLKGPIPESFGNMVHMTDLSLSHNQLEGGIYRSFWSMCSLVTLEMESNHLSAFGFIQNTSLCKSDSIQQLRLAENQLTSSVLNEMANLSSLIEIDLGYNLLNGTISESIGQQSELSVLRLAGNSFDNIVISEAHCSNLTKLRELDLSYSSLTLKFNSDWIPPFSLNVILLSSCKLGPRFPEWLQTQAEVFVLDISDAKISDSLPIWSIVLNYVDEALLVWKGTKQMYAQILGLLLVIDLSSNKLIGEIPEEITSLQELVALNLSRNLLIGKIPQKIGQLRQLQSLDLSRNNFSGSIPPSLSELTFLGSLDLSFNYLSGKIPPGSQLQLFDPSTFSHNNGLCGPPVTPNCSMETPRGQLERGHDDSDESMKWFYAGMGLGFVVGFWGFCGAFLLKSSWRHSYFRFLDKVKDWLYVTYALQKARLERRIQT</sequence>
<dbReference type="AlphaFoldDB" id="A0A061F7B1"/>
<dbReference type="GO" id="GO:0005886">
    <property type="term" value="C:plasma membrane"/>
    <property type="evidence" value="ECO:0007669"/>
    <property type="project" value="UniProtKB-SubCell"/>
</dbReference>
<name>A0A061F7B1_THECC</name>
<feature type="domain" description="Disease resistance R13L4/SHOC-2-like LRR" evidence="13">
    <location>
        <begin position="10"/>
        <end position="221"/>
    </location>
</feature>
<comment type="similarity">
    <text evidence="2">Belongs to the RLP family.</text>
</comment>
<organism evidence="14 15">
    <name type="scientific">Theobroma cacao</name>
    <name type="common">Cacao</name>
    <name type="synonym">Cocoa</name>
    <dbReference type="NCBI Taxonomy" id="3641"/>
    <lineage>
        <taxon>Eukaryota</taxon>
        <taxon>Viridiplantae</taxon>
        <taxon>Streptophyta</taxon>
        <taxon>Embryophyta</taxon>
        <taxon>Tracheophyta</taxon>
        <taxon>Spermatophyta</taxon>
        <taxon>Magnoliopsida</taxon>
        <taxon>eudicotyledons</taxon>
        <taxon>Gunneridae</taxon>
        <taxon>Pentapetalae</taxon>
        <taxon>rosids</taxon>
        <taxon>malvids</taxon>
        <taxon>Malvales</taxon>
        <taxon>Malvaceae</taxon>
        <taxon>Byttnerioideae</taxon>
        <taxon>Theobroma</taxon>
    </lineage>
</organism>
<keyword evidence="3" id="KW-1003">Cell membrane</keyword>
<dbReference type="Gramene" id="EOY12941">
    <property type="protein sequence ID" value="EOY12941"/>
    <property type="gene ID" value="TCM_031442"/>
</dbReference>
<dbReference type="InterPro" id="IPR001611">
    <property type="entry name" value="Leu-rich_rpt"/>
</dbReference>
<dbReference type="SUPFAM" id="SSF52058">
    <property type="entry name" value="L domain-like"/>
    <property type="match status" value="1"/>
</dbReference>
<dbReference type="InParanoid" id="A0A061F7B1"/>